<protein>
    <submittedName>
        <fullName evidence="2">Tetratricopeptide repeat protein</fullName>
    </submittedName>
</protein>
<dbReference type="PANTHER" id="PTHR12558:SF13">
    <property type="entry name" value="CELL DIVISION CYCLE PROTEIN 27 HOMOLOG"/>
    <property type="match status" value="1"/>
</dbReference>
<evidence type="ECO:0000313" key="2">
    <source>
        <dbReference type="EMBL" id="HJA98753.1"/>
    </source>
</evidence>
<dbReference type="Gene3D" id="1.25.40.10">
    <property type="entry name" value="Tetratricopeptide repeat domain"/>
    <property type="match status" value="4"/>
</dbReference>
<accession>A0A9D2L3J4</accession>
<evidence type="ECO:0000256" key="1">
    <source>
        <dbReference type="PROSITE-ProRule" id="PRU00339"/>
    </source>
</evidence>
<dbReference type="AlphaFoldDB" id="A0A9D2L3J4"/>
<dbReference type="PROSITE" id="PS50005">
    <property type="entry name" value="TPR"/>
    <property type="match status" value="2"/>
</dbReference>
<proteinExistence type="predicted"/>
<keyword evidence="1" id="KW-0802">TPR repeat</keyword>
<name>A0A9D2L3J4_9BACT</name>
<dbReference type="SMART" id="SM00028">
    <property type="entry name" value="TPR"/>
    <property type="match status" value="5"/>
</dbReference>
<dbReference type="Pfam" id="PF13432">
    <property type="entry name" value="TPR_16"/>
    <property type="match status" value="2"/>
</dbReference>
<dbReference type="EMBL" id="DWYR01000011">
    <property type="protein sequence ID" value="HJA98753.1"/>
    <property type="molecule type" value="Genomic_DNA"/>
</dbReference>
<gene>
    <name evidence="2" type="ORF">H9779_04025</name>
</gene>
<reference evidence="2" key="2">
    <citation type="submission" date="2021-04" db="EMBL/GenBank/DDBJ databases">
        <authorList>
            <person name="Gilroy R."/>
        </authorList>
    </citation>
    <scope>NUCLEOTIDE SEQUENCE</scope>
    <source>
        <strain evidence="2">CHK169-11906</strain>
    </source>
</reference>
<evidence type="ECO:0000313" key="3">
    <source>
        <dbReference type="Proteomes" id="UP000824259"/>
    </source>
</evidence>
<feature type="repeat" description="TPR" evidence="1">
    <location>
        <begin position="385"/>
        <end position="418"/>
    </location>
</feature>
<feature type="repeat" description="TPR" evidence="1">
    <location>
        <begin position="210"/>
        <end position="243"/>
    </location>
</feature>
<dbReference type="SUPFAM" id="SSF48452">
    <property type="entry name" value="TPR-like"/>
    <property type="match status" value="1"/>
</dbReference>
<dbReference type="InterPro" id="IPR011990">
    <property type="entry name" value="TPR-like_helical_dom_sf"/>
</dbReference>
<organism evidence="2 3">
    <name type="scientific">Candidatus Alistipes avicola</name>
    <dbReference type="NCBI Taxonomy" id="2838432"/>
    <lineage>
        <taxon>Bacteria</taxon>
        <taxon>Pseudomonadati</taxon>
        <taxon>Bacteroidota</taxon>
        <taxon>Bacteroidia</taxon>
        <taxon>Bacteroidales</taxon>
        <taxon>Rikenellaceae</taxon>
        <taxon>Alistipes</taxon>
    </lineage>
</organism>
<dbReference type="Proteomes" id="UP000824259">
    <property type="component" value="Unassembled WGS sequence"/>
</dbReference>
<sequence length="588" mass="67594">MKRLFVILFLCLGFSTGLIPRSEPLAATEPEMQWPDSLSAVRSYTDGLKRLILERDTVEARKLFVKATEIDSTCAPAWYYLSTIGPAGSNSEATEEARRAYALDSLNKWYVQQYGQRLLREGRFDEGRAIYKRLSRLDPNNPDNLRILAILYQQAGMPYTAVDLLDSAEMRFGKNPILGTMKRQLLLQTGQFDRALEEARQMAEAVPYDPENHVILAELYAASGRDSMAIAAYNRALEIDSANVPALASLADFYNKRSDSRAYLSVSKRLFKNESLPLAEKVRILKQLTIDQRFYQNNFFQIGELIWTLLLRYPEEKEVVELQGTHLILSGEAEQALAFYKRHLDDQPPQLDYYRMVIDMEIFFKRPDSVDLYVGRALRIFPNETDLYVSRGHAQAYVGNNRQAIPDYKRALKYADSDSLRSQIWGYIGDAYHQMGEQAEHASAQAKYYRKCFEAYDEALRYNYDNALVLNNYAYFTCEQTDDPKRLDRAFGMAARAIELDENNSTTLDTYAWVLFKLGRLQEARRVMQQAISFDRSESSELFYHYGEILAALGENFMAEVYLRKAIEAGHADSEAIEKRIQELKTKP</sequence>
<reference evidence="2" key="1">
    <citation type="journal article" date="2021" name="PeerJ">
        <title>Extensive microbial diversity within the chicken gut microbiome revealed by metagenomics and culture.</title>
        <authorList>
            <person name="Gilroy R."/>
            <person name="Ravi A."/>
            <person name="Getino M."/>
            <person name="Pursley I."/>
            <person name="Horton D.L."/>
            <person name="Alikhan N.F."/>
            <person name="Baker D."/>
            <person name="Gharbi K."/>
            <person name="Hall N."/>
            <person name="Watson M."/>
            <person name="Adriaenssens E.M."/>
            <person name="Foster-Nyarko E."/>
            <person name="Jarju S."/>
            <person name="Secka A."/>
            <person name="Antonio M."/>
            <person name="Oren A."/>
            <person name="Chaudhuri R.R."/>
            <person name="La Ragione R."/>
            <person name="Hildebrand F."/>
            <person name="Pallen M.J."/>
        </authorList>
    </citation>
    <scope>NUCLEOTIDE SEQUENCE</scope>
    <source>
        <strain evidence="2">CHK169-11906</strain>
    </source>
</reference>
<dbReference type="Pfam" id="PF13181">
    <property type="entry name" value="TPR_8"/>
    <property type="match status" value="1"/>
</dbReference>
<comment type="caution">
    <text evidence="2">The sequence shown here is derived from an EMBL/GenBank/DDBJ whole genome shotgun (WGS) entry which is preliminary data.</text>
</comment>
<dbReference type="PANTHER" id="PTHR12558">
    <property type="entry name" value="CELL DIVISION CYCLE 16,23,27"/>
    <property type="match status" value="1"/>
</dbReference>
<dbReference type="InterPro" id="IPR019734">
    <property type="entry name" value="TPR_rpt"/>
</dbReference>